<feature type="compositionally biased region" description="Basic and acidic residues" evidence="1">
    <location>
        <begin position="30"/>
        <end position="45"/>
    </location>
</feature>
<evidence type="ECO:0000313" key="2">
    <source>
        <dbReference type="EMBL" id="VAX25555.1"/>
    </source>
</evidence>
<accession>A0A3B1D1P4</accession>
<organism evidence="2">
    <name type="scientific">hydrothermal vent metagenome</name>
    <dbReference type="NCBI Taxonomy" id="652676"/>
    <lineage>
        <taxon>unclassified sequences</taxon>
        <taxon>metagenomes</taxon>
        <taxon>ecological metagenomes</taxon>
    </lineage>
</organism>
<proteinExistence type="predicted"/>
<dbReference type="EMBL" id="UOGA01000303">
    <property type="protein sequence ID" value="VAX25555.1"/>
    <property type="molecule type" value="Genomic_DNA"/>
</dbReference>
<sequence length="153" mass="16921">MKQMIAIMYVMALLITPVAYASGNHSQMKGHGDDGHGSMDKKQDGNKKKMFLAKQEVDGYTVSFHAMKAADGMGHGAPYNLMVKVEIDGKVQTNIVINSKVIHPGGKKETKRLMKMGDWYMAGYDLGHKGKHQLTVLFKTADGNKHFSGVYYP</sequence>
<gene>
    <name evidence="2" type="ORF">MNBD_NITROSPINAE04-1924</name>
</gene>
<evidence type="ECO:0000256" key="1">
    <source>
        <dbReference type="SAM" id="MobiDB-lite"/>
    </source>
</evidence>
<feature type="region of interest" description="Disordered" evidence="1">
    <location>
        <begin position="26"/>
        <end position="45"/>
    </location>
</feature>
<protein>
    <recommendedName>
        <fullName evidence="3">YtkA-like domain-containing protein</fullName>
    </recommendedName>
</protein>
<dbReference type="AlphaFoldDB" id="A0A3B1D1P4"/>
<evidence type="ECO:0008006" key="3">
    <source>
        <dbReference type="Google" id="ProtNLM"/>
    </source>
</evidence>
<name>A0A3B1D1P4_9ZZZZ</name>
<reference evidence="2" key="1">
    <citation type="submission" date="2018-06" db="EMBL/GenBank/DDBJ databases">
        <authorList>
            <person name="Zhirakovskaya E."/>
        </authorList>
    </citation>
    <scope>NUCLEOTIDE SEQUENCE</scope>
</reference>